<reference evidence="3" key="1">
    <citation type="submission" date="2023-06" db="EMBL/GenBank/DDBJ databases">
        <title>Identification and characterization of horizontal gene transfer across gut microbiota members of farm animals based on homology search.</title>
        <authorList>
            <person name="Zeman M."/>
            <person name="Kubasova T."/>
            <person name="Jahodarova E."/>
            <person name="Nykrynova M."/>
            <person name="Rychlik I."/>
        </authorList>
    </citation>
    <scope>NUCLEOTIDE SEQUENCE [LARGE SCALE GENOMIC DNA]</scope>
    <source>
        <strain evidence="3">ET341</strain>
    </source>
</reference>
<gene>
    <name evidence="2" type="ORF">QUV98_00545</name>
</gene>
<accession>A0ABT7UF85</accession>
<proteinExistence type="predicted"/>
<sequence>MNRKIDQLFIKIQWFIILIAGIFLLLHGTHQNLVIIIWIFSILCNAFWARGSRIANVEYTYFRLFRRYPTIWLAIRMLLVVMMSLFVIGYAI</sequence>
<evidence type="ECO:0008006" key="4">
    <source>
        <dbReference type="Google" id="ProtNLM"/>
    </source>
</evidence>
<protein>
    <recommendedName>
        <fullName evidence="4">Immunity protein</fullName>
    </recommendedName>
</protein>
<feature type="transmembrane region" description="Helical" evidence="1">
    <location>
        <begin position="32"/>
        <end position="49"/>
    </location>
</feature>
<reference evidence="2 3" key="2">
    <citation type="submission" date="2023-06" db="EMBL/GenBank/DDBJ databases">
        <authorList>
            <person name="Zeman M."/>
            <person name="Kubasova T."/>
            <person name="Jahodarova E."/>
            <person name="Nykrynova M."/>
            <person name="Rychlik I."/>
        </authorList>
    </citation>
    <scope>NUCLEOTIDE SEQUENCE [LARGE SCALE GENOMIC DNA]</scope>
    <source>
        <strain evidence="2 3">ET341</strain>
    </source>
</reference>
<name>A0ABT7UF85_9FIRM</name>
<keyword evidence="1" id="KW-0812">Transmembrane</keyword>
<evidence type="ECO:0000256" key="1">
    <source>
        <dbReference type="SAM" id="Phobius"/>
    </source>
</evidence>
<organism evidence="2 3">
    <name type="scientific">Massilimicrobiota timonensis</name>
    <dbReference type="NCBI Taxonomy" id="1776392"/>
    <lineage>
        <taxon>Bacteria</taxon>
        <taxon>Bacillati</taxon>
        <taxon>Bacillota</taxon>
        <taxon>Erysipelotrichia</taxon>
        <taxon>Erysipelotrichales</taxon>
        <taxon>Erysipelotrichaceae</taxon>
        <taxon>Massilimicrobiota</taxon>
    </lineage>
</organism>
<keyword evidence="3" id="KW-1185">Reference proteome</keyword>
<dbReference type="RefSeq" id="WP_289527015.1">
    <property type="nucleotide sequence ID" value="NZ_JAUDCK010000001.1"/>
</dbReference>
<evidence type="ECO:0000313" key="2">
    <source>
        <dbReference type="EMBL" id="MDM8194815.1"/>
    </source>
</evidence>
<feature type="transmembrane region" description="Helical" evidence="1">
    <location>
        <begin position="7"/>
        <end position="26"/>
    </location>
</feature>
<comment type="caution">
    <text evidence="2">The sequence shown here is derived from an EMBL/GenBank/DDBJ whole genome shotgun (WGS) entry which is preliminary data.</text>
</comment>
<dbReference type="EMBL" id="JAUDCK010000001">
    <property type="protein sequence ID" value="MDM8194815.1"/>
    <property type="molecule type" value="Genomic_DNA"/>
</dbReference>
<feature type="transmembrane region" description="Helical" evidence="1">
    <location>
        <begin position="70"/>
        <end position="91"/>
    </location>
</feature>
<dbReference type="Proteomes" id="UP001529275">
    <property type="component" value="Unassembled WGS sequence"/>
</dbReference>
<evidence type="ECO:0000313" key="3">
    <source>
        <dbReference type="Proteomes" id="UP001529275"/>
    </source>
</evidence>
<keyword evidence="1" id="KW-1133">Transmembrane helix</keyword>
<keyword evidence="1" id="KW-0472">Membrane</keyword>